<dbReference type="Proteomes" id="UP000035057">
    <property type="component" value="Unassembled WGS sequence"/>
</dbReference>
<reference evidence="2 3" key="1">
    <citation type="submission" date="2012-12" db="EMBL/GenBank/DDBJ databases">
        <title>Genome assembly of Marinobacter sp. AK21.</title>
        <authorList>
            <person name="Khatri I."/>
            <person name="Kumar R."/>
            <person name="Vaidya B."/>
            <person name="Subramanian S."/>
            <person name="Pinnaka A."/>
        </authorList>
    </citation>
    <scope>NUCLEOTIDE SEQUENCE [LARGE SCALE GENOMIC DNA]</scope>
    <source>
        <strain evidence="2 3">AK21</strain>
    </source>
</reference>
<proteinExistence type="predicted"/>
<dbReference type="InterPro" id="IPR013976">
    <property type="entry name" value="HDOD"/>
</dbReference>
<dbReference type="GO" id="GO:0002161">
    <property type="term" value="F:aminoacyl-tRNA deacylase activity"/>
    <property type="evidence" value="ECO:0007669"/>
    <property type="project" value="InterPro"/>
</dbReference>
<dbReference type="PROSITE" id="PS51833">
    <property type="entry name" value="HDOD"/>
    <property type="match status" value="1"/>
</dbReference>
<dbReference type="InterPro" id="IPR014627">
    <property type="entry name" value="UCP036888_HDGYP-like"/>
</dbReference>
<evidence type="ECO:0000259" key="1">
    <source>
        <dbReference type="PROSITE" id="PS51833"/>
    </source>
</evidence>
<evidence type="ECO:0000313" key="3">
    <source>
        <dbReference type="Proteomes" id="UP000035057"/>
    </source>
</evidence>
<dbReference type="SUPFAM" id="SSF55826">
    <property type="entry name" value="YbaK/ProRS associated domain"/>
    <property type="match status" value="1"/>
</dbReference>
<dbReference type="PANTHER" id="PTHR33525:SF3">
    <property type="entry name" value="RIBONUCLEASE Y"/>
    <property type="match status" value="1"/>
</dbReference>
<organism evidence="2 3">
    <name type="scientific">Marinobacter nitratireducens</name>
    <dbReference type="NCBI Taxonomy" id="1137280"/>
    <lineage>
        <taxon>Bacteria</taxon>
        <taxon>Pseudomonadati</taxon>
        <taxon>Pseudomonadota</taxon>
        <taxon>Gammaproteobacteria</taxon>
        <taxon>Pseudomonadales</taxon>
        <taxon>Marinobacteraceae</taxon>
        <taxon>Marinobacter</taxon>
    </lineage>
</organism>
<feature type="domain" description="HDOD" evidence="1">
    <location>
        <begin position="216"/>
        <end position="416"/>
    </location>
</feature>
<sequence length="487" mass="54065">MGQFARVAPILDWTVNDTGRGRDPAISIIRESVMELPVAVQQALGESASGVSLRDASQAPGSELLRMVLLSDGEGNIQAICRKGDLIDLDRLNKQLGRDLRLMKPREQLRVRERAGLSVMPALPSLTGWPTVVDHRVDELTSVAIELGEQNLAMVMPADDFRSLTAKANHVVFTVDPRSIEVNLNDHGKDRDQFNTAIKKFTGLRIQQRLEDTLELPPLPETAQRIIHLRVNPNAVMGDLVDIVESDPSLAAQVVSWASSSFYAAAGQVRSVHDAVSRVLGFDLVMNLAMGLSLGRALKQPQDHPEGYVDYWQQAIWQAQSAGILASMMPRGERPLFGLAYLAGLLHNFGHLVLAQVFPPHFKLVCRSLEVNPEIDSSVTEHYLLGITREQIASQLMENWGMPDEVTLSIRYQKNPRYDGPFCVYAKLLWLGRQLLTERGVALGAGQEVPQSFYDELGLDREKVEEQFDQLVESKDSIMAMAGMMNQ</sequence>
<dbReference type="PATRIC" id="fig|1137280.3.peg.3294"/>
<dbReference type="Pfam" id="PF08668">
    <property type="entry name" value="HDOD"/>
    <property type="match status" value="1"/>
</dbReference>
<dbReference type="PANTHER" id="PTHR33525">
    <property type="match status" value="1"/>
</dbReference>
<accession>A0A072NB59</accession>
<evidence type="ECO:0000313" key="2">
    <source>
        <dbReference type="EMBL" id="KEF30300.1"/>
    </source>
</evidence>
<dbReference type="Gene3D" id="1.10.3210.10">
    <property type="entry name" value="Hypothetical protein af1432"/>
    <property type="match status" value="1"/>
</dbReference>
<comment type="caution">
    <text evidence="2">The sequence shown here is derived from an EMBL/GenBank/DDBJ whole genome shotgun (WGS) entry which is preliminary data.</text>
</comment>
<dbReference type="AlphaFoldDB" id="A0A072NB59"/>
<keyword evidence="3" id="KW-1185">Reference proteome</keyword>
<dbReference type="SUPFAM" id="SSF109604">
    <property type="entry name" value="HD-domain/PDEase-like"/>
    <property type="match status" value="1"/>
</dbReference>
<dbReference type="InterPro" id="IPR007214">
    <property type="entry name" value="YbaK/aa-tRNA-synth-assoc-dom"/>
</dbReference>
<dbReference type="Gene3D" id="3.90.960.10">
    <property type="entry name" value="YbaK/aminoacyl-tRNA synthetase-associated domain"/>
    <property type="match status" value="1"/>
</dbReference>
<dbReference type="PIRSF" id="PIRSF036888">
    <property type="entry name" value="HDGYPm_UCP036888"/>
    <property type="match status" value="1"/>
</dbReference>
<name>A0A072NB59_9GAMM</name>
<dbReference type="InterPro" id="IPR052340">
    <property type="entry name" value="RNase_Y/CdgJ"/>
</dbReference>
<dbReference type="STRING" id="1137280.D777_03476"/>
<dbReference type="Pfam" id="PF04073">
    <property type="entry name" value="tRNA_edit"/>
    <property type="match status" value="1"/>
</dbReference>
<dbReference type="InterPro" id="IPR036754">
    <property type="entry name" value="YbaK/aa-tRNA-synt-asso_dom_sf"/>
</dbReference>
<protein>
    <submittedName>
        <fullName evidence="2">Signal transduction protein</fullName>
    </submittedName>
</protein>
<dbReference type="EMBL" id="ANIE01000009">
    <property type="protein sequence ID" value="KEF30300.1"/>
    <property type="molecule type" value="Genomic_DNA"/>
</dbReference>
<gene>
    <name evidence="2" type="ORF">D777_03476</name>
</gene>